<dbReference type="InterPro" id="IPR026140">
    <property type="entry name" value="Ribosomal_mS26"/>
</dbReference>
<feature type="compositionally biased region" description="Pro residues" evidence="10">
    <location>
        <begin position="12"/>
        <end position="22"/>
    </location>
</feature>
<dbReference type="OMA" id="AWVQLKE"/>
<gene>
    <name evidence="11" type="primary">MRPS26</name>
</gene>
<reference evidence="11" key="2">
    <citation type="submission" date="2025-08" db="UniProtKB">
        <authorList>
            <consortium name="Ensembl"/>
        </authorList>
    </citation>
    <scope>IDENTIFICATION</scope>
    <source>
        <strain evidence="11">Glennie</strain>
    </source>
</reference>
<evidence type="ECO:0000256" key="3">
    <source>
        <dbReference type="ARBA" id="ARBA00022946"/>
    </source>
</evidence>
<keyword evidence="4" id="KW-0689">Ribosomal protein</keyword>
<dbReference type="PANTHER" id="PTHR21035">
    <property type="entry name" value="28S RIBOSOMAL PROTEIN S26, MITOCHONDRIAL"/>
    <property type="match status" value="1"/>
</dbReference>
<evidence type="ECO:0000256" key="5">
    <source>
        <dbReference type="ARBA" id="ARBA00023128"/>
    </source>
</evidence>
<dbReference type="GeneTree" id="ENSGT00390000008453"/>
<proteinExistence type="inferred from homology"/>
<evidence type="ECO:0000256" key="1">
    <source>
        <dbReference type="ARBA" id="ARBA00004173"/>
    </source>
</evidence>
<dbReference type="CTD" id="64949"/>
<feature type="region of interest" description="Disordered" evidence="10">
    <location>
        <begin position="1"/>
        <end position="49"/>
    </location>
</feature>
<dbReference type="OrthoDB" id="5988811at2759"/>
<dbReference type="AlphaFoldDB" id="A0A6I8NCX2"/>
<sequence>MLRALGRAGRPGRPPPSGPPRVPARGRKSRHDPPAKSKAGLLRPPPGVDATELPVVAERYRLHRLALRALRFEFIEEVRRKVYEEKQGAMASLRAKQEAEEHQQLMAWNQAENQRLQELREQRLRKEQEELRVRQDQEATQKARATEEFLQERMKEVLQLQEEAKHFISPENLEQRIEEALDNPRSYHFAVAKDGRVVKRTPLP</sequence>
<reference evidence="11 12" key="1">
    <citation type="journal article" date="2008" name="Nature">
        <title>Genome analysis of the platypus reveals unique signatures of evolution.</title>
        <authorList>
            <person name="Warren W.C."/>
            <person name="Hillier L.W."/>
            <person name="Marshall Graves J.A."/>
            <person name="Birney E."/>
            <person name="Ponting C.P."/>
            <person name="Grutzner F."/>
            <person name="Belov K."/>
            <person name="Miller W."/>
            <person name="Clarke L."/>
            <person name="Chinwalla A.T."/>
            <person name="Yang S.P."/>
            <person name="Heger A."/>
            <person name="Locke D.P."/>
            <person name="Miethke P."/>
            <person name="Waters P.D."/>
            <person name="Veyrunes F."/>
            <person name="Fulton L."/>
            <person name="Fulton B."/>
            <person name="Graves T."/>
            <person name="Wallis J."/>
            <person name="Puente X.S."/>
            <person name="Lopez-Otin C."/>
            <person name="Ordonez G.R."/>
            <person name="Eichler E.E."/>
            <person name="Chen L."/>
            <person name="Cheng Z."/>
            <person name="Deakin J.E."/>
            <person name="Alsop A."/>
            <person name="Thompson K."/>
            <person name="Kirby P."/>
            <person name="Papenfuss A.T."/>
            <person name="Wakefield M.J."/>
            <person name="Olender T."/>
            <person name="Lancet D."/>
            <person name="Huttley G.A."/>
            <person name="Smit A.F."/>
            <person name="Pask A."/>
            <person name="Temple-Smith P."/>
            <person name="Batzer M.A."/>
            <person name="Walker J.A."/>
            <person name="Konkel M.K."/>
            <person name="Harris R.S."/>
            <person name="Whittington C.M."/>
            <person name="Wong E.S."/>
            <person name="Gemmell N.J."/>
            <person name="Buschiazzo E."/>
            <person name="Vargas Jentzsch I.M."/>
            <person name="Merkel A."/>
            <person name="Schmitz J."/>
            <person name="Zemann A."/>
            <person name="Churakov G."/>
            <person name="Kriegs J.O."/>
            <person name="Brosius J."/>
            <person name="Murchison E.P."/>
            <person name="Sachidanandam R."/>
            <person name="Smith C."/>
            <person name="Hannon G.J."/>
            <person name="Tsend-Ayush E."/>
            <person name="McMillan D."/>
            <person name="Attenborough R."/>
            <person name="Rens W."/>
            <person name="Ferguson-Smith M."/>
            <person name="Lefevre C.M."/>
            <person name="Sharp J.A."/>
            <person name="Nicholas K.R."/>
            <person name="Ray D.A."/>
            <person name="Kube M."/>
            <person name="Reinhardt R."/>
            <person name="Pringle T.H."/>
            <person name="Taylor J."/>
            <person name="Jones R.C."/>
            <person name="Nixon B."/>
            <person name="Dacheux J.L."/>
            <person name="Niwa H."/>
            <person name="Sekita Y."/>
            <person name="Huang X."/>
            <person name="Stark A."/>
            <person name="Kheradpour P."/>
            <person name="Kellis M."/>
            <person name="Flicek P."/>
            <person name="Chen Y."/>
            <person name="Webber C."/>
            <person name="Hardison R."/>
            <person name="Nelson J."/>
            <person name="Hallsworth-Pepin K."/>
            <person name="Delehaunty K."/>
            <person name="Markovic C."/>
            <person name="Minx P."/>
            <person name="Feng Y."/>
            <person name="Kremitzki C."/>
            <person name="Mitreva M."/>
            <person name="Glasscock J."/>
            <person name="Wylie T."/>
            <person name="Wohldmann P."/>
            <person name="Thiru P."/>
            <person name="Nhan M.N."/>
            <person name="Pohl C.S."/>
            <person name="Smith S.M."/>
            <person name="Hou S."/>
            <person name="Nefedov M."/>
            <person name="de Jong P.J."/>
            <person name="Renfree M.B."/>
            <person name="Mardis E.R."/>
            <person name="Wilson R.K."/>
        </authorList>
    </citation>
    <scope>NUCLEOTIDE SEQUENCE [LARGE SCALE GENOMIC DNA]</scope>
    <source>
        <strain evidence="11 12">Glennie</strain>
    </source>
</reference>
<comment type="subcellular location">
    <subcellularLocation>
        <location evidence="1">Mitochondrion</location>
    </subcellularLocation>
</comment>
<keyword evidence="5" id="KW-0496">Mitochondrion</keyword>
<protein>
    <recommendedName>
        <fullName evidence="7">Small ribosomal subunit protein mS26</fullName>
    </recommendedName>
    <alternativeName>
        <fullName evidence="8">28S ribosomal protein S26, mitochondrial</fullName>
    </alternativeName>
</protein>
<evidence type="ECO:0000256" key="7">
    <source>
        <dbReference type="ARBA" id="ARBA00035138"/>
    </source>
</evidence>
<keyword evidence="3" id="KW-0809">Transit peptide</keyword>
<evidence type="ECO:0000313" key="11">
    <source>
        <dbReference type="Ensembl" id="ENSOANP00000038897.1"/>
    </source>
</evidence>
<evidence type="ECO:0000313" key="12">
    <source>
        <dbReference type="Proteomes" id="UP000002279"/>
    </source>
</evidence>
<dbReference type="Bgee" id="ENSOANG00000046809">
    <property type="expression patterns" value="Expressed in heart and 8 other cell types or tissues"/>
</dbReference>
<name>A0A6I8NCX2_ORNAN</name>
<evidence type="ECO:0000256" key="2">
    <source>
        <dbReference type="ARBA" id="ARBA00009672"/>
    </source>
</evidence>
<evidence type="ECO:0000256" key="9">
    <source>
        <dbReference type="SAM" id="Coils"/>
    </source>
</evidence>
<evidence type="ECO:0000256" key="8">
    <source>
        <dbReference type="ARBA" id="ARBA00035344"/>
    </source>
</evidence>
<dbReference type="InParanoid" id="A0A6I8NCX2"/>
<organism evidence="11 12">
    <name type="scientific">Ornithorhynchus anatinus</name>
    <name type="common">Duckbill platypus</name>
    <dbReference type="NCBI Taxonomy" id="9258"/>
    <lineage>
        <taxon>Eukaryota</taxon>
        <taxon>Metazoa</taxon>
        <taxon>Chordata</taxon>
        <taxon>Craniata</taxon>
        <taxon>Vertebrata</taxon>
        <taxon>Euteleostomi</taxon>
        <taxon>Mammalia</taxon>
        <taxon>Monotremata</taxon>
        <taxon>Ornithorhynchidae</taxon>
        <taxon>Ornithorhynchus</taxon>
    </lineage>
</organism>
<dbReference type="FunCoup" id="A0A6I8NCX2">
    <property type="interactions" value="1393"/>
</dbReference>
<feature type="coiled-coil region" evidence="9">
    <location>
        <begin position="109"/>
        <end position="139"/>
    </location>
</feature>
<keyword evidence="12" id="KW-1185">Reference proteome</keyword>
<keyword evidence="6" id="KW-0687">Ribonucleoprotein</keyword>
<accession>A0A6I8NCX2</accession>
<dbReference type="Pfam" id="PF14943">
    <property type="entry name" value="MRP-S26"/>
    <property type="match status" value="1"/>
</dbReference>
<dbReference type="Proteomes" id="UP000002279">
    <property type="component" value="Chromosome 4"/>
</dbReference>
<keyword evidence="9" id="KW-0175">Coiled coil</keyword>
<reference evidence="11" key="3">
    <citation type="submission" date="2025-09" db="UniProtKB">
        <authorList>
            <consortium name="Ensembl"/>
        </authorList>
    </citation>
    <scope>IDENTIFICATION</scope>
    <source>
        <strain evidence="11">Glennie</strain>
    </source>
</reference>
<dbReference type="GeneID" id="100089436"/>
<evidence type="ECO:0000256" key="4">
    <source>
        <dbReference type="ARBA" id="ARBA00022980"/>
    </source>
</evidence>
<evidence type="ECO:0000256" key="10">
    <source>
        <dbReference type="SAM" id="MobiDB-lite"/>
    </source>
</evidence>
<dbReference type="RefSeq" id="XP_028917921.1">
    <property type="nucleotide sequence ID" value="XM_029062088.2"/>
</dbReference>
<dbReference type="PANTHER" id="PTHR21035:SF2">
    <property type="entry name" value="SMALL RIBOSOMAL SUBUNIT PROTEIN MS26"/>
    <property type="match status" value="1"/>
</dbReference>
<comment type="similarity">
    <text evidence="2">Belongs to the mitochondrion-specific ribosomal protein mS26 family.</text>
</comment>
<evidence type="ECO:0000256" key="6">
    <source>
        <dbReference type="ARBA" id="ARBA00023274"/>
    </source>
</evidence>
<dbReference type="Ensembl" id="ENSOANT00000059815.1">
    <property type="protein sequence ID" value="ENSOANP00000038897.1"/>
    <property type="gene ID" value="ENSOANG00000046809.1"/>
</dbReference>
<dbReference type="KEGG" id="oaa:100089436"/>
<dbReference type="GO" id="GO:0005763">
    <property type="term" value="C:mitochondrial small ribosomal subunit"/>
    <property type="evidence" value="ECO:0000318"/>
    <property type="project" value="GO_Central"/>
</dbReference>